<feature type="domain" description="RNase H type-1" evidence="1">
    <location>
        <begin position="1"/>
        <end position="94"/>
    </location>
</feature>
<dbReference type="CDD" id="cd09276">
    <property type="entry name" value="Rnase_HI_RT_non_LTR"/>
    <property type="match status" value="1"/>
</dbReference>
<dbReference type="OrthoDB" id="8068988at2759"/>
<accession>A0A0K8U2D3</accession>
<evidence type="ECO:0000259" key="1">
    <source>
        <dbReference type="PROSITE" id="PS50879"/>
    </source>
</evidence>
<dbReference type="InterPro" id="IPR012337">
    <property type="entry name" value="RNaseH-like_sf"/>
</dbReference>
<organism evidence="2">
    <name type="scientific">Bactrocera latifrons</name>
    <name type="common">Malaysian fruit fly</name>
    <name type="synonym">Chaetodacus latifrons</name>
    <dbReference type="NCBI Taxonomy" id="174628"/>
    <lineage>
        <taxon>Eukaryota</taxon>
        <taxon>Metazoa</taxon>
        <taxon>Ecdysozoa</taxon>
        <taxon>Arthropoda</taxon>
        <taxon>Hexapoda</taxon>
        <taxon>Insecta</taxon>
        <taxon>Pterygota</taxon>
        <taxon>Neoptera</taxon>
        <taxon>Endopterygota</taxon>
        <taxon>Diptera</taxon>
        <taxon>Brachycera</taxon>
        <taxon>Muscomorpha</taxon>
        <taxon>Tephritoidea</taxon>
        <taxon>Tephritidae</taxon>
        <taxon>Bactrocera</taxon>
        <taxon>Bactrocera</taxon>
    </lineage>
</organism>
<protein>
    <recommendedName>
        <fullName evidence="1">RNase H type-1 domain-containing protein</fullName>
    </recommendedName>
</protein>
<dbReference type="PROSITE" id="PS50879">
    <property type="entry name" value="RNASE_H_1"/>
    <property type="match status" value="1"/>
</dbReference>
<dbReference type="AlphaFoldDB" id="A0A0K8U2D3"/>
<reference evidence="2" key="1">
    <citation type="submission" date="2015-06" db="EMBL/GenBank/DDBJ databases">
        <authorList>
            <person name="Hoefler B.C."/>
            <person name="Straight P.D."/>
        </authorList>
    </citation>
    <scope>NUCLEOTIDE SEQUENCE</scope>
</reference>
<dbReference type="SUPFAM" id="SSF53098">
    <property type="entry name" value="Ribonuclease H-like"/>
    <property type="match status" value="1"/>
</dbReference>
<dbReference type="Pfam" id="PF00075">
    <property type="entry name" value="RNase_H"/>
    <property type="match status" value="1"/>
</dbReference>
<dbReference type="GO" id="GO:0003676">
    <property type="term" value="F:nucleic acid binding"/>
    <property type="evidence" value="ECO:0007669"/>
    <property type="project" value="InterPro"/>
</dbReference>
<dbReference type="InterPro" id="IPR002156">
    <property type="entry name" value="RNaseH_domain"/>
</dbReference>
<dbReference type="InterPro" id="IPR036397">
    <property type="entry name" value="RNaseH_sf"/>
</dbReference>
<dbReference type="EMBL" id="GDHF01031467">
    <property type="protein sequence ID" value="JAI20847.1"/>
    <property type="molecule type" value="Transcribed_RNA"/>
</dbReference>
<dbReference type="GO" id="GO:0004523">
    <property type="term" value="F:RNA-DNA hybrid ribonuclease activity"/>
    <property type="evidence" value="ECO:0007669"/>
    <property type="project" value="InterPro"/>
</dbReference>
<proteinExistence type="predicted"/>
<dbReference type="Gene3D" id="3.30.420.10">
    <property type="entry name" value="Ribonuclease H-like superfamily/Ribonuclease H"/>
    <property type="match status" value="1"/>
</dbReference>
<evidence type="ECO:0000313" key="2">
    <source>
        <dbReference type="EMBL" id="JAI20847.1"/>
    </source>
</evidence>
<sequence>MGSFPSIFEAEVLAKSRCTEINLHRNEHIAILSDSQAALKAISSYEITSLLVQECRERLNNIATKNQVHGIWVPGHRDIAGNELADELARCAASTSMVGPEPFTAVGPHTVKELLRKEERVCMERYWQRAHGMPSC</sequence>
<gene>
    <name evidence="2" type="ORF">c5_g5_i7</name>
</gene>
<name>A0A0K8U2D3_BACLA</name>